<dbReference type="EMBL" id="QQTP01000012">
    <property type="protein sequence ID" value="RDJ21527.1"/>
    <property type="molecule type" value="Genomic_DNA"/>
</dbReference>
<organism evidence="3 4">
    <name type="scientific">Bosea caraganae</name>
    <dbReference type="NCBI Taxonomy" id="2763117"/>
    <lineage>
        <taxon>Bacteria</taxon>
        <taxon>Pseudomonadati</taxon>
        <taxon>Pseudomonadota</taxon>
        <taxon>Alphaproteobacteria</taxon>
        <taxon>Hyphomicrobiales</taxon>
        <taxon>Boseaceae</taxon>
        <taxon>Bosea</taxon>
    </lineage>
</organism>
<evidence type="ECO:0000313" key="4">
    <source>
        <dbReference type="Proteomes" id="UP000255207"/>
    </source>
</evidence>
<dbReference type="Gene3D" id="3.40.190.10">
    <property type="entry name" value="Periplasmic binding protein-like II"/>
    <property type="match status" value="2"/>
</dbReference>
<evidence type="ECO:0000313" key="3">
    <source>
        <dbReference type="EMBL" id="RDJ21527.1"/>
    </source>
</evidence>
<sequence>MTGRAAASEAVVFAYLDEPPFCFPQPGGAALGSDVELVSEALRRLGIASFEMRLTSFAELLPGLIDGRWSITTPLFITPERRKSVDFSRPVWALGDGLLVRHGDEARFGSYAALARAPGARLVVVADQVQELSGLTAGIPRERFLRVATQEAAVQAVRERRAEAYASVAMAHRGFLSRSPDPGLAVIAIAAETGGREPAKGAFAFARSQGALRARFDAALDALIGSDWHRNMMARYGFATADFDLG</sequence>
<gene>
    <name evidence="3" type="ORF">DWE98_21110</name>
</gene>
<dbReference type="RefSeq" id="WP_114831275.1">
    <property type="nucleotide sequence ID" value="NZ_QQTO01000033.1"/>
</dbReference>
<dbReference type="InterPro" id="IPR001638">
    <property type="entry name" value="Solute-binding_3/MltF_N"/>
</dbReference>
<evidence type="ECO:0000259" key="2">
    <source>
        <dbReference type="SMART" id="SM00062"/>
    </source>
</evidence>
<name>A0A370L1V0_9HYPH</name>
<protein>
    <submittedName>
        <fullName evidence="3">ABC transporter substrate-binding protein</fullName>
    </submittedName>
</protein>
<keyword evidence="4" id="KW-1185">Reference proteome</keyword>
<dbReference type="Pfam" id="PF00497">
    <property type="entry name" value="SBP_bac_3"/>
    <property type="match status" value="1"/>
</dbReference>
<dbReference type="SMART" id="SM00062">
    <property type="entry name" value="PBPb"/>
    <property type="match status" value="1"/>
</dbReference>
<dbReference type="PANTHER" id="PTHR35936">
    <property type="entry name" value="MEMBRANE-BOUND LYTIC MUREIN TRANSGLYCOSYLASE F"/>
    <property type="match status" value="1"/>
</dbReference>
<evidence type="ECO:0000256" key="1">
    <source>
        <dbReference type="ARBA" id="ARBA00022729"/>
    </source>
</evidence>
<reference evidence="4" key="1">
    <citation type="submission" date="2018-07" db="EMBL/GenBank/DDBJ databases">
        <authorList>
            <person name="Safronova V.I."/>
            <person name="Chirak E.R."/>
            <person name="Sazanova A.L."/>
        </authorList>
    </citation>
    <scope>NUCLEOTIDE SEQUENCE [LARGE SCALE GENOMIC DNA]</scope>
    <source>
        <strain evidence="4">RCAM04685</strain>
    </source>
</reference>
<keyword evidence="1" id="KW-0732">Signal</keyword>
<feature type="domain" description="Solute-binding protein family 3/N-terminal" evidence="2">
    <location>
        <begin position="10"/>
        <end position="240"/>
    </location>
</feature>
<dbReference type="PANTHER" id="PTHR35936:SF17">
    <property type="entry name" value="ARGININE-BINDING EXTRACELLULAR PROTEIN ARTP"/>
    <property type="match status" value="1"/>
</dbReference>
<dbReference type="Proteomes" id="UP000255207">
    <property type="component" value="Unassembled WGS sequence"/>
</dbReference>
<proteinExistence type="predicted"/>
<comment type="caution">
    <text evidence="3">The sequence shown here is derived from an EMBL/GenBank/DDBJ whole genome shotgun (WGS) entry which is preliminary data.</text>
</comment>
<dbReference type="AlphaFoldDB" id="A0A370L1V0"/>
<accession>A0A370L1V0</accession>
<dbReference type="SUPFAM" id="SSF53850">
    <property type="entry name" value="Periplasmic binding protein-like II"/>
    <property type="match status" value="1"/>
</dbReference>
<dbReference type="OrthoDB" id="9768183at2"/>